<organism evidence="3">
    <name type="scientific">Brugia malayi</name>
    <name type="common">Filarial nematode worm</name>
    <dbReference type="NCBI Taxonomy" id="6279"/>
    <lineage>
        <taxon>Eukaryota</taxon>
        <taxon>Metazoa</taxon>
        <taxon>Ecdysozoa</taxon>
        <taxon>Nematoda</taxon>
        <taxon>Chromadorea</taxon>
        <taxon>Rhabditida</taxon>
        <taxon>Spirurina</taxon>
        <taxon>Spiruromorpha</taxon>
        <taxon>Filarioidea</taxon>
        <taxon>Onchocercidae</taxon>
        <taxon>Brugia</taxon>
    </lineage>
</organism>
<dbReference type="EMBL" id="LN861435">
    <property type="protein sequence ID" value="CDQ01548.1"/>
    <property type="molecule type" value="Genomic_DNA"/>
</dbReference>
<evidence type="ECO:0000313" key="4">
    <source>
        <dbReference type="WormBase" id="Bm8642"/>
    </source>
</evidence>
<proteinExistence type="predicted"/>
<dbReference type="WormBase" id="Bm8642">
    <property type="protein sequence ID" value="BM01627"/>
    <property type="gene ID" value="WBGene00228903"/>
</dbReference>
<name>A0A1U7F338_BRUMA</name>
<feature type="compositionally biased region" description="Gly residues" evidence="1">
    <location>
        <begin position="1"/>
        <end position="11"/>
    </location>
</feature>
<feature type="region of interest" description="Disordered" evidence="1">
    <location>
        <begin position="55"/>
        <end position="74"/>
    </location>
</feature>
<evidence type="ECO:0000313" key="2">
    <source>
        <dbReference type="EMBL" id="CDQ01548.1"/>
    </source>
</evidence>
<dbReference type="EMBL" id="LN856492">
    <property type="protein sequence ID" value="CDQ04709.1"/>
    <property type="molecule type" value="Genomic_DNA"/>
</dbReference>
<evidence type="ECO:0000313" key="3">
    <source>
        <dbReference type="EMBL" id="CDQ04709.1"/>
    </source>
</evidence>
<accession>A0A1U7F338</accession>
<protein>
    <submittedName>
        <fullName evidence="2">Bm12176</fullName>
    </submittedName>
    <submittedName>
        <fullName evidence="3">Bm8642</fullName>
    </submittedName>
</protein>
<sequence>MLVSGGGGGGDVGDEKWRPNEPYKLSQALITITIINITSPLPPTITATSIATTTTASNQAGRNTQALQTAPLLY</sequence>
<feature type="region of interest" description="Disordered" evidence="1">
    <location>
        <begin position="1"/>
        <end position="20"/>
    </location>
</feature>
<reference evidence="3" key="1">
    <citation type="journal article" date="2007" name="Science">
        <title>Draft genome of the filarial nematode parasite Brugia malayi.</title>
        <authorList>
            <person name="Ghedin E."/>
            <person name="Wang S."/>
            <person name="Spiro D."/>
            <person name="Caler E."/>
            <person name="Zhao Q."/>
            <person name="Crabtree J."/>
            <person name="Allen J.E."/>
            <person name="Delcher A.L."/>
            <person name="Guiliano D.B."/>
            <person name="Miranda-Saavedra D."/>
            <person name="Angiuoli S.V."/>
            <person name="Creasy T."/>
            <person name="Amedeo P."/>
            <person name="Haas B."/>
            <person name="El-Sayed N.M."/>
            <person name="Wortman J.R."/>
            <person name="Feldblyum T."/>
            <person name="Tallon L."/>
            <person name="Schatz M."/>
            <person name="Shumway M."/>
            <person name="Koo H."/>
            <person name="Salzberg S.L."/>
            <person name="Schobel S."/>
            <person name="Pertea M."/>
            <person name="Pop M."/>
            <person name="White O."/>
            <person name="Barton G.J."/>
            <person name="Carlow C.K."/>
            <person name="Crawford M.J."/>
            <person name="Daub J."/>
            <person name="Dimmic M.W."/>
            <person name="Estes C.F."/>
            <person name="Foster J.M."/>
            <person name="Ganatra M."/>
            <person name="Gregory W.F."/>
            <person name="Johnson N.M."/>
            <person name="Jin J."/>
            <person name="Komuniecki R."/>
            <person name="Korf I."/>
            <person name="Kumar S."/>
            <person name="Laney S."/>
            <person name="Li B.W."/>
            <person name="Li W."/>
            <person name="Lindblom T.H."/>
            <person name="Lustigman S."/>
            <person name="Ma D."/>
            <person name="Maina C.V."/>
            <person name="Martin D.M."/>
            <person name="McCarter J.P."/>
            <person name="McReynolds L."/>
            <person name="Mitreva M."/>
            <person name="Nutman T.B."/>
            <person name="Parkinson J."/>
            <person name="Peregrin-Alvarez J.M."/>
            <person name="Poole C."/>
            <person name="Ren Q."/>
            <person name="Saunders L."/>
            <person name="Sluder A.E."/>
            <person name="Smith K."/>
            <person name="Stanke M."/>
            <person name="Unnasch T.R."/>
            <person name="Ware J."/>
            <person name="Wei A.D."/>
            <person name="Weil G."/>
            <person name="Williams D.J."/>
            <person name="Zhang Y."/>
            <person name="Williams S.A."/>
            <person name="Fraser-Liggett C."/>
            <person name="Slatko B."/>
            <person name="Blaxter M.L."/>
            <person name="Scott A.L."/>
        </authorList>
    </citation>
    <scope>NUCLEOTIDE SEQUENCE</scope>
    <source>
        <strain evidence="3">FR3</strain>
    </source>
</reference>
<dbReference type="AlphaFoldDB" id="A0A1U7F338"/>
<evidence type="ECO:0000256" key="1">
    <source>
        <dbReference type="SAM" id="MobiDB-lite"/>
    </source>
</evidence>
<feature type="compositionally biased region" description="Polar residues" evidence="1">
    <location>
        <begin position="58"/>
        <end position="68"/>
    </location>
</feature>
<reference evidence="3" key="2">
    <citation type="submission" date="2012-12" db="EMBL/GenBank/DDBJ databases">
        <authorList>
            <consortium name="WormBase Consortium"/>
            <person name="Ghedin E."/>
            <person name="Paulini M."/>
        </authorList>
    </citation>
    <scope>NUCLEOTIDE SEQUENCE</scope>
    <source>
        <strain evidence="3">FR3</strain>
    </source>
</reference>
<gene>
    <name evidence="2" type="primary">Bm12176</name>
    <name evidence="3 4" type="ORF">Bm8642</name>
    <name evidence="2" type="ORF">BM_Bm12176</name>
    <name evidence="3" type="ORF">BM_Bm8642</name>
</gene>